<organism evidence="7">
    <name type="scientific">Campylobacter showae CC57C</name>
    <dbReference type="NCBI Taxonomy" id="1073353"/>
    <lineage>
        <taxon>Bacteria</taxon>
        <taxon>Pseudomonadati</taxon>
        <taxon>Campylobacterota</taxon>
        <taxon>Epsilonproteobacteria</taxon>
        <taxon>Campylobacterales</taxon>
        <taxon>Campylobacteraceae</taxon>
        <taxon>Campylobacter</taxon>
    </lineage>
</organism>
<feature type="transmembrane region" description="Helical" evidence="5">
    <location>
        <begin position="43"/>
        <end position="63"/>
    </location>
</feature>
<evidence type="ECO:0000256" key="1">
    <source>
        <dbReference type="ARBA" id="ARBA00004141"/>
    </source>
</evidence>
<dbReference type="AlphaFoldDB" id="M3ILF1"/>
<evidence type="ECO:0000256" key="5">
    <source>
        <dbReference type="SAM" id="Phobius"/>
    </source>
</evidence>
<accession>M3ILF1</accession>
<comment type="subcellular location">
    <subcellularLocation>
        <location evidence="1">Membrane</location>
        <topology evidence="1">Multi-pass membrane protein</topology>
    </subcellularLocation>
</comment>
<dbReference type="EMBL" id="AOTD01000096">
    <property type="protein sequence ID" value="EMG30951.1"/>
    <property type="molecule type" value="Genomic_DNA"/>
</dbReference>
<feature type="domain" description="RDD" evidence="6">
    <location>
        <begin position="33"/>
        <end position="155"/>
    </location>
</feature>
<gene>
    <name evidence="7" type="ORF">H740_03776</name>
</gene>
<reference evidence="7" key="1">
    <citation type="submission" date="2013-02" db="EMBL/GenBank/DDBJ databases">
        <title>Co-occurrence of anaerobic bacteria in colorectal carcinomas.</title>
        <authorList>
            <person name="Holt R.A."/>
            <person name="Warren R.L."/>
            <person name="Allen-Vercoe E."/>
            <person name="Pleasance S."/>
            <person name="Freeman D.J."/>
            <person name="Watson P."/>
            <person name="Moore R."/>
            <person name="Cochrane K."/>
        </authorList>
    </citation>
    <scope>NUCLEOTIDE SEQUENCE [LARGE SCALE GENOMIC DNA]</scope>
    <source>
        <strain evidence="7">CC57C</strain>
    </source>
</reference>
<evidence type="ECO:0000313" key="7">
    <source>
        <dbReference type="EMBL" id="EMG30951.1"/>
    </source>
</evidence>
<evidence type="ECO:0000256" key="4">
    <source>
        <dbReference type="ARBA" id="ARBA00023136"/>
    </source>
</evidence>
<protein>
    <submittedName>
        <fullName evidence="7">RDD family protein</fullName>
    </submittedName>
</protein>
<feature type="transmembrane region" description="Helical" evidence="5">
    <location>
        <begin position="121"/>
        <end position="143"/>
    </location>
</feature>
<evidence type="ECO:0000256" key="3">
    <source>
        <dbReference type="ARBA" id="ARBA00022989"/>
    </source>
</evidence>
<dbReference type="Pfam" id="PF06271">
    <property type="entry name" value="RDD"/>
    <property type="match status" value="1"/>
</dbReference>
<dbReference type="STRING" id="1073353.H740_03776"/>
<name>M3ILF1_9BACT</name>
<dbReference type="GO" id="GO:0016020">
    <property type="term" value="C:membrane"/>
    <property type="evidence" value="ECO:0007669"/>
    <property type="project" value="UniProtKB-SubCell"/>
</dbReference>
<keyword evidence="3 5" id="KW-1133">Transmembrane helix</keyword>
<comment type="caution">
    <text evidence="7">The sequence shown here is derived from an EMBL/GenBank/DDBJ whole genome shotgun (WGS) entry which is preliminary data.</text>
</comment>
<dbReference type="InterPro" id="IPR010432">
    <property type="entry name" value="RDD"/>
</dbReference>
<evidence type="ECO:0000256" key="2">
    <source>
        <dbReference type="ARBA" id="ARBA00022692"/>
    </source>
</evidence>
<proteinExistence type="predicted"/>
<evidence type="ECO:0000259" key="6">
    <source>
        <dbReference type="Pfam" id="PF06271"/>
    </source>
</evidence>
<dbReference type="Proteomes" id="UP000011782">
    <property type="component" value="Unassembled WGS sequence"/>
</dbReference>
<keyword evidence="4 5" id="KW-0472">Membrane</keyword>
<dbReference type="PATRIC" id="fig|1073353.3.peg.809"/>
<feature type="transmembrane region" description="Helical" evidence="5">
    <location>
        <begin position="75"/>
        <end position="93"/>
    </location>
</feature>
<keyword evidence="2 5" id="KW-0812">Transmembrane</keyword>
<sequence>MGASEQNWHSKIQNTRPKIKTKGVNLAKKKAQLAGIGARVKAFIADLFLIGMPIYYLTTYVFLDGKDDFLHNQTAIFGANLAVALICCAFFAIKAQTPGYRSQNIYLIDLRSGRKLGFARVLLRYICFLLAGVSVVGLCLCFFRKDALNLHDLLTHSAAVCKKAD</sequence>